<reference evidence="1" key="2">
    <citation type="journal article" date="2015" name="Data Brief">
        <title>Shoot transcriptome of the giant reed, Arundo donax.</title>
        <authorList>
            <person name="Barrero R.A."/>
            <person name="Guerrero F.D."/>
            <person name="Moolhuijzen P."/>
            <person name="Goolsby J.A."/>
            <person name="Tidwell J."/>
            <person name="Bellgard S.E."/>
            <person name="Bellgard M.I."/>
        </authorList>
    </citation>
    <scope>NUCLEOTIDE SEQUENCE</scope>
    <source>
        <tissue evidence="1">Shoot tissue taken approximately 20 cm above the soil surface</tissue>
    </source>
</reference>
<evidence type="ECO:0000313" key="1">
    <source>
        <dbReference type="EMBL" id="JAD71797.1"/>
    </source>
</evidence>
<dbReference type="AlphaFoldDB" id="A0A0A9CJT7"/>
<reference evidence="1" key="1">
    <citation type="submission" date="2014-09" db="EMBL/GenBank/DDBJ databases">
        <authorList>
            <person name="Magalhaes I.L.F."/>
            <person name="Oliveira U."/>
            <person name="Santos F.R."/>
            <person name="Vidigal T.H.D.A."/>
            <person name="Brescovit A.D."/>
            <person name="Santos A.J."/>
        </authorList>
    </citation>
    <scope>NUCLEOTIDE SEQUENCE</scope>
    <source>
        <tissue evidence="1">Shoot tissue taken approximately 20 cm above the soil surface</tissue>
    </source>
</reference>
<organism evidence="1">
    <name type="scientific">Arundo donax</name>
    <name type="common">Giant reed</name>
    <name type="synonym">Donax arundinaceus</name>
    <dbReference type="NCBI Taxonomy" id="35708"/>
    <lineage>
        <taxon>Eukaryota</taxon>
        <taxon>Viridiplantae</taxon>
        <taxon>Streptophyta</taxon>
        <taxon>Embryophyta</taxon>
        <taxon>Tracheophyta</taxon>
        <taxon>Spermatophyta</taxon>
        <taxon>Magnoliopsida</taxon>
        <taxon>Liliopsida</taxon>
        <taxon>Poales</taxon>
        <taxon>Poaceae</taxon>
        <taxon>PACMAD clade</taxon>
        <taxon>Arundinoideae</taxon>
        <taxon>Arundineae</taxon>
        <taxon>Arundo</taxon>
    </lineage>
</organism>
<accession>A0A0A9CJT7</accession>
<proteinExistence type="predicted"/>
<dbReference type="EMBL" id="GBRH01226098">
    <property type="protein sequence ID" value="JAD71797.1"/>
    <property type="molecule type" value="Transcribed_RNA"/>
</dbReference>
<name>A0A0A9CJT7_ARUDO</name>
<sequence length="42" mass="4723">MRRMGRTSSDCMSSFAVWAFAITQISLPARRRTCSAPIEQAM</sequence>
<protein>
    <submittedName>
        <fullName evidence="1">Uncharacterized protein</fullName>
    </submittedName>
</protein>